<keyword evidence="2" id="KW-1185">Reference proteome</keyword>
<evidence type="ECO:0000313" key="2">
    <source>
        <dbReference type="Proteomes" id="UP000247978"/>
    </source>
</evidence>
<dbReference type="AlphaFoldDB" id="A0A2V3VXK4"/>
<evidence type="ECO:0008006" key="3">
    <source>
        <dbReference type="Google" id="ProtNLM"/>
    </source>
</evidence>
<comment type="caution">
    <text evidence="1">The sequence shown here is derived from an EMBL/GenBank/DDBJ whole genome shotgun (WGS) entry which is preliminary data.</text>
</comment>
<evidence type="ECO:0000313" key="1">
    <source>
        <dbReference type="EMBL" id="PXW84785.1"/>
    </source>
</evidence>
<proteinExistence type="predicted"/>
<dbReference type="EMBL" id="QJJQ01000013">
    <property type="protein sequence ID" value="PXW84785.1"/>
    <property type="molecule type" value="Genomic_DNA"/>
</dbReference>
<accession>A0A2V3VXK4</accession>
<sequence>MTQSNSNTKKRTFTHLTEIERGQIAAYLDEDLPLREIA</sequence>
<organism evidence="1 2">
    <name type="scientific">Pseudogracilibacillus auburnensis</name>
    <dbReference type="NCBI Taxonomy" id="1494959"/>
    <lineage>
        <taxon>Bacteria</taxon>
        <taxon>Bacillati</taxon>
        <taxon>Bacillota</taxon>
        <taxon>Bacilli</taxon>
        <taxon>Bacillales</taxon>
        <taxon>Bacillaceae</taxon>
        <taxon>Pseudogracilibacillus</taxon>
    </lineage>
</organism>
<gene>
    <name evidence="1" type="ORF">DFR56_11329</name>
</gene>
<reference evidence="1 2" key="1">
    <citation type="submission" date="2018-05" db="EMBL/GenBank/DDBJ databases">
        <title>Genomic Encyclopedia of Type Strains, Phase IV (KMG-IV): sequencing the most valuable type-strain genomes for metagenomic binning, comparative biology and taxonomic classification.</title>
        <authorList>
            <person name="Goeker M."/>
        </authorList>
    </citation>
    <scope>NUCLEOTIDE SEQUENCE [LARGE SCALE GENOMIC DNA]</scope>
    <source>
        <strain evidence="1 2">DSM 28556</strain>
    </source>
</reference>
<protein>
    <recommendedName>
        <fullName evidence="3">Helix-turn-helix protein</fullName>
    </recommendedName>
</protein>
<dbReference type="Proteomes" id="UP000247978">
    <property type="component" value="Unassembled WGS sequence"/>
</dbReference>
<name>A0A2V3VXK4_9BACI</name>